<dbReference type="InterPro" id="IPR036322">
    <property type="entry name" value="WD40_repeat_dom_sf"/>
</dbReference>
<dbReference type="PANTHER" id="PTHR44019:SF20">
    <property type="entry name" value="WD REPEAT-CONTAINING PROTEIN 55"/>
    <property type="match status" value="1"/>
</dbReference>
<gene>
    <name evidence="5" type="ORF">COCSUDRAFT_16012</name>
</gene>
<dbReference type="SMART" id="SM00320">
    <property type="entry name" value="WD40"/>
    <property type="match status" value="7"/>
</dbReference>
<keyword evidence="6" id="KW-1185">Reference proteome</keyword>
<dbReference type="InterPro" id="IPR001680">
    <property type="entry name" value="WD40_rpt"/>
</dbReference>
<name>I0YWW8_COCSC</name>
<dbReference type="EMBL" id="AGSI01000009">
    <property type="protein sequence ID" value="EIE22887.1"/>
    <property type="molecule type" value="Genomic_DNA"/>
</dbReference>
<evidence type="ECO:0000256" key="1">
    <source>
        <dbReference type="ARBA" id="ARBA00007625"/>
    </source>
</evidence>
<dbReference type="RefSeq" id="XP_005647431.1">
    <property type="nucleotide sequence ID" value="XM_005647374.1"/>
</dbReference>
<comment type="similarity">
    <text evidence="1">Belongs to the WD repeat WDR55 family.</text>
</comment>
<dbReference type="PANTHER" id="PTHR44019">
    <property type="entry name" value="WD REPEAT-CONTAINING PROTEIN 55"/>
    <property type="match status" value="1"/>
</dbReference>
<dbReference type="InterPro" id="IPR019775">
    <property type="entry name" value="WD40_repeat_CS"/>
</dbReference>
<feature type="repeat" description="WD" evidence="4">
    <location>
        <begin position="100"/>
        <end position="140"/>
    </location>
</feature>
<protein>
    <submittedName>
        <fullName evidence="5">WD40 repeat-like protein</fullName>
    </submittedName>
</protein>
<accession>I0YWW8</accession>
<evidence type="ECO:0000256" key="2">
    <source>
        <dbReference type="ARBA" id="ARBA00022574"/>
    </source>
</evidence>
<dbReference type="KEGG" id="csl:COCSUDRAFT_16012"/>
<evidence type="ECO:0000256" key="4">
    <source>
        <dbReference type="PROSITE-ProRule" id="PRU00221"/>
    </source>
</evidence>
<comment type="caution">
    <text evidence="5">The sequence shown here is derived from an EMBL/GenBank/DDBJ whole genome shotgun (WGS) entry which is preliminary data.</text>
</comment>
<dbReference type="Proteomes" id="UP000007264">
    <property type="component" value="Unassembled WGS sequence"/>
</dbReference>
<dbReference type="InterPro" id="IPR015943">
    <property type="entry name" value="WD40/YVTN_repeat-like_dom_sf"/>
</dbReference>
<dbReference type="PROSITE" id="PS50082">
    <property type="entry name" value="WD_REPEATS_2"/>
    <property type="match status" value="2"/>
</dbReference>
<sequence length="344" mass="37233">MQNSSIDVELLEQPMDCCFHPTEMLAAVGLIDGRVQAFRMTSAGEPSTSTAEEVVSKKAHKESCRAVRFTADGARLLTASADKNMKAIDLGSGKVTRWQTDAHEAPINCIHPLASGLVASGDDDGCVKLWDGRQSAAVAEFSEHTDFISDFAYQRDNCLVATSADATISITDLRTRKLRARSEDDADDELLAVAVVKSGNKVVTGSQMGVLSLFSWGYFNDCSDRFPGHPNSVDAVVAFDEDTVITGSHDGLIRLISILPNRMLGVVGEHGDYPVESLALSPGRSRLASTSHDAVLRLWDLSALHEEDDGEDEAADTVRCCTWILMVYFLCGKVSTCLETLNPE</sequence>
<evidence type="ECO:0000313" key="5">
    <source>
        <dbReference type="EMBL" id="EIE22887.1"/>
    </source>
</evidence>
<dbReference type="Gene3D" id="2.130.10.10">
    <property type="entry name" value="YVTN repeat-like/Quinoprotein amine dehydrogenase"/>
    <property type="match status" value="2"/>
</dbReference>
<keyword evidence="3" id="KW-0677">Repeat</keyword>
<keyword evidence="2 4" id="KW-0853">WD repeat</keyword>
<dbReference type="SUPFAM" id="SSF50978">
    <property type="entry name" value="WD40 repeat-like"/>
    <property type="match status" value="1"/>
</dbReference>
<dbReference type="PROSITE" id="PS00678">
    <property type="entry name" value="WD_REPEATS_1"/>
    <property type="match status" value="1"/>
</dbReference>
<proteinExistence type="inferred from homology"/>
<dbReference type="STRING" id="574566.I0YWW8"/>
<organism evidence="5 6">
    <name type="scientific">Coccomyxa subellipsoidea (strain C-169)</name>
    <name type="common">Green microalga</name>
    <dbReference type="NCBI Taxonomy" id="574566"/>
    <lineage>
        <taxon>Eukaryota</taxon>
        <taxon>Viridiplantae</taxon>
        <taxon>Chlorophyta</taxon>
        <taxon>core chlorophytes</taxon>
        <taxon>Trebouxiophyceae</taxon>
        <taxon>Trebouxiophyceae incertae sedis</taxon>
        <taxon>Coccomyxaceae</taxon>
        <taxon>Coccomyxa</taxon>
        <taxon>Coccomyxa subellipsoidea</taxon>
    </lineage>
</organism>
<dbReference type="GeneID" id="17040874"/>
<dbReference type="Pfam" id="PF24796">
    <property type="entry name" value="WDR55"/>
    <property type="match status" value="1"/>
</dbReference>
<feature type="repeat" description="WD" evidence="4">
    <location>
        <begin position="275"/>
        <end position="302"/>
    </location>
</feature>
<dbReference type="eggNOG" id="KOG2444">
    <property type="taxonomic scope" value="Eukaryota"/>
</dbReference>
<evidence type="ECO:0000313" key="6">
    <source>
        <dbReference type="Proteomes" id="UP000007264"/>
    </source>
</evidence>
<dbReference type="OrthoDB" id="2288928at2759"/>
<dbReference type="InterPro" id="IPR050505">
    <property type="entry name" value="WDR55/POC1"/>
</dbReference>
<evidence type="ECO:0000256" key="3">
    <source>
        <dbReference type="ARBA" id="ARBA00022737"/>
    </source>
</evidence>
<dbReference type="AlphaFoldDB" id="I0YWW8"/>
<reference evidence="5 6" key="1">
    <citation type="journal article" date="2012" name="Genome Biol.">
        <title>The genome of the polar eukaryotic microalga coccomyxa subellipsoidea reveals traits of cold adaptation.</title>
        <authorList>
            <person name="Blanc G."/>
            <person name="Agarkova I."/>
            <person name="Grimwood J."/>
            <person name="Kuo A."/>
            <person name="Brueggeman A."/>
            <person name="Dunigan D."/>
            <person name="Gurnon J."/>
            <person name="Ladunga I."/>
            <person name="Lindquist E."/>
            <person name="Lucas S."/>
            <person name="Pangilinan J."/>
            <person name="Proschold T."/>
            <person name="Salamov A."/>
            <person name="Schmutz J."/>
            <person name="Weeks D."/>
            <person name="Yamada T."/>
            <person name="Claverie J.M."/>
            <person name="Grigoriev I."/>
            <person name="Van Etten J."/>
            <person name="Lomsadze A."/>
            <person name="Borodovsky M."/>
        </authorList>
    </citation>
    <scope>NUCLEOTIDE SEQUENCE [LARGE SCALE GENOMIC DNA]</scope>
    <source>
        <strain evidence="5 6">C-169</strain>
    </source>
</reference>